<dbReference type="EMBL" id="JACHIL010000001">
    <property type="protein sequence ID" value="MBB5089513.1"/>
    <property type="molecule type" value="Genomic_DNA"/>
</dbReference>
<feature type="transmembrane region" description="Helical" evidence="7">
    <location>
        <begin position="106"/>
        <end position="126"/>
    </location>
</feature>
<keyword evidence="7" id="KW-0472">Membrane</keyword>
<comment type="caution">
    <text evidence="9">The sequence shown here is derived from an EMBL/GenBank/DDBJ whole genome shotgun (WGS) entry which is preliminary data.</text>
</comment>
<dbReference type="Pfam" id="PF23914">
    <property type="entry name" value="TPR_CcmH_CycH"/>
    <property type="match status" value="1"/>
</dbReference>
<dbReference type="InterPro" id="IPR051263">
    <property type="entry name" value="C-type_cytochrome_biogenesis"/>
</dbReference>
<proteinExistence type="predicted"/>
<feature type="repeat" description="TPR" evidence="5">
    <location>
        <begin position="348"/>
        <end position="381"/>
    </location>
</feature>
<feature type="transmembrane region" description="Helical" evidence="7">
    <location>
        <begin position="6"/>
        <end position="23"/>
    </location>
</feature>
<feature type="compositionally biased region" description="Polar residues" evidence="6">
    <location>
        <begin position="294"/>
        <end position="304"/>
    </location>
</feature>
<name>A0A7W8AI91_9HYPH</name>
<dbReference type="InterPro" id="IPR056413">
    <property type="entry name" value="TPR_CcmH_CycH"/>
</dbReference>
<dbReference type="Gene3D" id="1.25.40.10">
    <property type="entry name" value="Tetratricopeptide repeat domain"/>
    <property type="match status" value="2"/>
</dbReference>
<evidence type="ECO:0000313" key="9">
    <source>
        <dbReference type="EMBL" id="MBB5089513.1"/>
    </source>
</evidence>
<evidence type="ECO:0000256" key="5">
    <source>
        <dbReference type="PROSITE-ProRule" id="PRU00339"/>
    </source>
</evidence>
<comment type="subcellular location">
    <subcellularLocation>
        <location evidence="1">Cell envelope</location>
    </subcellularLocation>
</comment>
<evidence type="ECO:0000313" key="10">
    <source>
        <dbReference type="Proteomes" id="UP000531231"/>
    </source>
</evidence>
<feature type="domain" description="Cytochrome c-type biogenesis protein H TPR" evidence="8">
    <location>
        <begin position="140"/>
        <end position="272"/>
    </location>
</feature>
<dbReference type="RefSeq" id="WP_151158139.1">
    <property type="nucleotide sequence ID" value="NZ_JACHIL010000001.1"/>
</dbReference>
<keyword evidence="2" id="KW-0677">Repeat</keyword>
<dbReference type="InterPro" id="IPR011990">
    <property type="entry name" value="TPR-like_helical_dom_sf"/>
</dbReference>
<feature type="repeat" description="TPR" evidence="5">
    <location>
        <begin position="167"/>
        <end position="200"/>
    </location>
</feature>
<organism evidence="9 10">
    <name type="scientific">Pseudochrobactrum saccharolyticum</name>
    <dbReference type="NCBI Taxonomy" id="354352"/>
    <lineage>
        <taxon>Bacteria</taxon>
        <taxon>Pseudomonadati</taxon>
        <taxon>Pseudomonadota</taxon>
        <taxon>Alphaproteobacteria</taxon>
        <taxon>Hyphomicrobiales</taxon>
        <taxon>Brucellaceae</taxon>
        <taxon>Pseudochrobactrum</taxon>
    </lineage>
</organism>
<dbReference type="Proteomes" id="UP000531231">
    <property type="component" value="Unassembled WGS sequence"/>
</dbReference>
<reference evidence="9 10" key="1">
    <citation type="submission" date="2020-08" db="EMBL/GenBank/DDBJ databases">
        <title>Genomic Encyclopedia of Type Strains, Phase IV (KMG-IV): sequencing the most valuable type-strain genomes for metagenomic binning, comparative biology and taxonomic classification.</title>
        <authorList>
            <person name="Goeker M."/>
        </authorList>
    </citation>
    <scope>NUCLEOTIDE SEQUENCE [LARGE SCALE GENOMIC DNA]</scope>
    <source>
        <strain evidence="9 10">DSM 25620</strain>
    </source>
</reference>
<evidence type="ECO:0000256" key="3">
    <source>
        <dbReference type="ARBA" id="ARBA00022748"/>
    </source>
</evidence>
<dbReference type="GO" id="GO:0030313">
    <property type="term" value="C:cell envelope"/>
    <property type="evidence" value="ECO:0007669"/>
    <property type="project" value="UniProtKB-SubCell"/>
</dbReference>
<keyword evidence="7" id="KW-0812">Transmembrane</keyword>
<evidence type="ECO:0000256" key="7">
    <source>
        <dbReference type="SAM" id="Phobius"/>
    </source>
</evidence>
<evidence type="ECO:0000259" key="8">
    <source>
        <dbReference type="Pfam" id="PF23914"/>
    </source>
</evidence>
<sequence>MDFWLVSALLTFAAILIVMLPLTRKDTVSVAEGEEDRSVYIQQLKEIDSDLARGLLDEQSAEQARLEISRRILKNDRRMTDAAAGAEGKATGAAEKKYLFSASDRWAIILVLLFIPAVSWGVYAAIGTPDLPAQPLAERKNTMIQDKSAAELIAQAEAHLAKTPDDGRGWAILAPIYLRIGRVDDAINAYRKALELLGDDVDRLIGLGEALTIKANGQVTEEALALFEKAGTIEPSDMRPPLMKARALLQAGKRDDAINVLQIILNTSPEDAQWRADIEQTIANLKSGGAAPSTAPSQATQTPAVQAPGPTAEDVEAAAALSEQGRKDMIRSMVDGLAAKLQDNPTDIDGWERLLRAYVVLGERDNAAEALRKAVKVLPENDGKRLTQVASRLGLDTTGVQK</sequence>
<accession>A0A7W8AI91</accession>
<evidence type="ECO:0000256" key="4">
    <source>
        <dbReference type="ARBA" id="ARBA00022803"/>
    </source>
</evidence>
<dbReference type="PROSITE" id="PS50005">
    <property type="entry name" value="TPR"/>
    <property type="match status" value="2"/>
</dbReference>
<dbReference type="InterPro" id="IPR019734">
    <property type="entry name" value="TPR_rpt"/>
</dbReference>
<dbReference type="PANTHER" id="PTHR47870">
    <property type="entry name" value="CYTOCHROME C-TYPE BIOGENESIS PROTEIN CCMH"/>
    <property type="match status" value="1"/>
</dbReference>
<dbReference type="SUPFAM" id="SSF48452">
    <property type="entry name" value="TPR-like"/>
    <property type="match status" value="1"/>
</dbReference>
<keyword evidence="4 5" id="KW-0802">TPR repeat</keyword>
<dbReference type="GO" id="GO:0017004">
    <property type="term" value="P:cytochrome complex assembly"/>
    <property type="evidence" value="ECO:0007669"/>
    <property type="project" value="UniProtKB-KW"/>
</dbReference>
<gene>
    <name evidence="9" type="ORF">HNQ68_000025</name>
</gene>
<dbReference type="PANTHER" id="PTHR47870:SF1">
    <property type="entry name" value="CYTOCHROME C-TYPE BIOGENESIS PROTEIN CCMH"/>
    <property type="match status" value="1"/>
</dbReference>
<dbReference type="InterPro" id="IPR017560">
    <property type="entry name" value="Cyt_c_biogenesis_CcmI"/>
</dbReference>
<evidence type="ECO:0000256" key="6">
    <source>
        <dbReference type="SAM" id="MobiDB-lite"/>
    </source>
</evidence>
<evidence type="ECO:0000256" key="1">
    <source>
        <dbReference type="ARBA" id="ARBA00004196"/>
    </source>
</evidence>
<dbReference type="SMART" id="SM00028">
    <property type="entry name" value="TPR"/>
    <property type="match status" value="2"/>
</dbReference>
<keyword evidence="7" id="KW-1133">Transmembrane helix</keyword>
<dbReference type="AlphaFoldDB" id="A0A7W8AI91"/>
<evidence type="ECO:0000256" key="2">
    <source>
        <dbReference type="ARBA" id="ARBA00022737"/>
    </source>
</evidence>
<keyword evidence="10" id="KW-1185">Reference proteome</keyword>
<dbReference type="NCBIfam" id="TIGR03142">
    <property type="entry name" value="cytochro_ccmI"/>
    <property type="match status" value="1"/>
</dbReference>
<protein>
    <submittedName>
        <fullName evidence="9">Cytochrome c-type biogenesis protein CcmH</fullName>
    </submittedName>
</protein>
<keyword evidence="3" id="KW-0201">Cytochrome c-type biogenesis</keyword>
<feature type="region of interest" description="Disordered" evidence="6">
    <location>
        <begin position="287"/>
        <end position="308"/>
    </location>
</feature>